<dbReference type="InterPro" id="IPR036291">
    <property type="entry name" value="NAD(P)-bd_dom_sf"/>
</dbReference>
<evidence type="ECO:0008006" key="5">
    <source>
        <dbReference type="Google" id="ProtNLM"/>
    </source>
</evidence>
<dbReference type="EMBL" id="JAWRVI010000004">
    <property type="protein sequence ID" value="KAK4094117.1"/>
    <property type="molecule type" value="Genomic_DNA"/>
</dbReference>
<dbReference type="Gene3D" id="3.40.50.720">
    <property type="entry name" value="NAD(P)-binding Rossmann-like Domain"/>
    <property type="match status" value="1"/>
</dbReference>
<name>A0ABR0CCH8_PURLI</name>
<dbReference type="Proteomes" id="UP001287286">
    <property type="component" value="Unassembled WGS sequence"/>
</dbReference>
<protein>
    <recommendedName>
        <fullName evidence="5">Short-chain dehydrogenase</fullName>
    </recommendedName>
</protein>
<comment type="caution">
    <text evidence="3">The sequence shown here is derived from an EMBL/GenBank/DDBJ whole genome shotgun (WGS) entry which is preliminary data.</text>
</comment>
<evidence type="ECO:0000313" key="3">
    <source>
        <dbReference type="EMBL" id="KAK4094117.1"/>
    </source>
</evidence>
<accession>A0ABR0CCH8</accession>
<sequence>MAASRVLLILGGGANVGSSVARAFADNGYKVAVTSRSPRPQGEAGVDLHVQGDLSDPASVPSIFQKVVQALGPPSVVVYNAAAATPNAPEDPLALSLEDLNRDFQINTASVLVAAREATALFATLPASAPRTFIYTGNILNKTTIAPLLSLGIGKSATAHLIVSASQVYAPKGYSLRRFYYADERQADGSPVYQNISGPAHAEFYTRLAEGDEGVPWEATFVGGKGYVDFSK</sequence>
<evidence type="ECO:0000256" key="1">
    <source>
        <dbReference type="ARBA" id="ARBA00006484"/>
    </source>
</evidence>
<comment type="similarity">
    <text evidence="1">Belongs to the short-chain dehydrogenases/reductases (SDR) family.</text>
</comment>
<keyword evidence="4" id="KW-1185">Reference proteome</keyword>
<keyword evidence="2" id="KW-0560">Oxidoreductase</keyword>
<evidence type="ECO:0000256" key="2">
    <source>
        <dbReference type="ARBA" id="ARBA00023002"/>
    </source>
</evidence>
<dbReference type="Pfam" id="PF13561">
    <property type="entry name" value="adh_short_C2"/>
    <property type="match status" value="1"/>
</dbReference>
<dbReference type="InterPro" id="IPR002347">
    <property type="entry name" value="SDR_fam"/>
</dbReference>
<dbReference type="SUPFAM" id="SSF51735">
    <property type="entry name" value="NAD(P)-binding Rossmann-fold domains"/>
    <property type="match status" value="1"/>
</dbReference>
<dbReference type="PANTHER" id="PTHR43669:SF4">
    <property type="entry name" value="SHORT-CHAIN DEHYDROGENASE"/>
    <property type="match status" value="1"/>
</dbReference>
<evidence type="ECO:0000313" key="4">
    <source>
        <dbReference type="Proteomes" id="UP001287286"/>
    </source>
</evidence>
<reference evidence="3 4" key="1">
    <citation type="journal article" date="2024" name="Microbiol. Resour. Announc.">
        <title>Genome annotations for the ascomycete fungi Trichoderma harzianum, Trichoderma aggressivum, and Purpureocillium lilacinum.</title>
        <authorList>
            <person name="Beijen E.P.W."/>
            <person name="Ohm R.A."/>
        </authorList>
    </citation>
    <scope>NUCLEOTIDE SEQUENCE [LARGE SCALE GENOMIC DNA]</scope>
    <source>
        <strain evidence="3 4">CBS 150709</strain>
    </source>
</reference>
<dbReference type="PANTHER" id="PTHR43669">
    <property type="entry name" value="5-KETO-D-GLUCONATE 5-REDUCTASE"/>
    <property type="match status" value="1"/>
</dbReference>
<gene>
    <name evidence="3" type="ORF">Purlil1_1608</name>
</gene>
<proteinExistence type="inferred from homology"/>
<organism evidence="3 4">
    <name type="scientific">Purpureocillium lilacinum</name>
    <name type="common">Paecilomyces lilacinus</name>
    <dbReference type="NCBI Taxonomy" id="33203"/>
    <lineage>
        <taxon>Eukaryota</taxon>
        <taxon>Fungi</taxon>
        <taxon>Dikarya</taxon>
        <taxon>Ascomycota</taxon>
        <taxon>Pezizomycotina</taxon>
        <taxon>Sordariomycetes</taxon>
        <taxon>Hypocreomycetidae</taxon>
        <taxon>Hypocreales</taxon>
        <taxon>Ophiocordycipitaceae</taxon>
        <taxon>Purpureocillium</taxon>
    </lineage>
</organism>